<name>A0AAV9EUQ0_ACOCL</name>
<dbReference type="InterPro" id="IPR011659">
    <property type="entry name" value="WD40"/>
</dbReference>
<dbReference type="AlphaFoldDB" id="A0AAV9EUQ0"/>
<dbReference type="EMBL" id="JAUJYO010000005">
    <property type="protein sequence ID" value="KAK1315908.1"/>
    <property type="molecule type" value="Genomic_DNA"/>
</dbReference>
<comment type="caution">
    <text evidence="1">The sequence shown here is derived from an EMBL/GenBank/DDBJ whole genome shotgun (WGS) entry which is preliminary data.</text>
</comment>
<accession>A0AAV9EUQ0</accession>
<reference evidence="1" key="1">
    <citation type="journal article" date="2023" name="Nat. Commun.">
        <title>Diploid and tetraploid genomes of Acorus and the evolution of monocots.</title>
        <authorList>
            <person name="Ma L."/>
            <person name="Liu K.W."/>
            <person name="Li Z."/>
            <person name="Hsiao Y.Y."/>
            <person name="Qi Y."/>
            <person name="Fu T."/>
            <person name="Tang G.D."/>
            <person name="Zhang D."/>
            <person name="Sun W.H."/>
            <person name="Liu D.K."/>
            <person name="Li Y."/>
            <person name="Chen G.Z."/>
            <person name="Liu X.D."/>
            <person name="Liao X.Y."/>
            <person name="Jiang Y.T."/>
            <person name="Yu X."/>
            <person name="Hao Y."/>
            <person name="Huang J."/>
            <person name="Zhao X.W."/>
            <person name="Ke S."/>
            <person name="Chen Y.Y."/>
            <person name="Wu W.L."/>
            <person name="Hsu J.L."/>
            <person name="Lin Y.F."/>
            <person name="Huang M.D."/>
            <person name="Li C.Y."/>
            <person name="Huang L."/>
            <person name="Wang Z.W."/>
            <person name="Zhao X."/>
            <person name="Zhong W.Y."/>
            <person name="Peng D.H."/>
            <person name="Ahmad S."/>
            <person name="Lan S."/>
            <person name="Zhang J.S."/>
            <person name="Tsai W.C."/>
            <person name="Van de Peer Y."/>
            <person name="Liu Z.J."/>
        </authorList>
    </citation>
    <scope>NUCLEOTIDE SEQUENCE</scope>
    <source>
        <strain evidence="1">CP</strain>
    </source>
</reference>
<keyword evidence="2" id="KW-1185">Reference proteome</keyword>
<gene>
    <name evidence="1" type="ORF">QJS10_CPA05g00116</name>
</gene>
<dbReference type="InterPro" id="IPR011042">
    <property type="entry name" value="6-blade_b-propeller_TolB-like"/>
</dbReference>
<evidence type="ECO:0000313" key="1">
    <source>
        <dbReference type="EMBL" id="KAK1315908.1"/>
    </source>
</evidence>
<evidence type="ECO:0000313" key="2">
    <source>
        <dbReference type="Proteomes" id="UP001180020"/>
    </source>
</evidence>
<dbReference type="PANTHER" id="PTHR32161">
    <property type="entry name" value="DPP6 N-TERMINAL DOMAIN-LIKE PROTEIN"/>
    <property type="match status" value="1"/>
</dbReference>
<dbReference type="SUPFAM" id="SSF82171">
    <property type="entry name" value="DPP6 N-terminal domain-like"/>
    <property type="match status" value="2"/>
</dbReference>
<dbReference type="Gene3D" id="2.120.10.30">
    <property type="entry name" value="TolB, C-terminal domain"/>
    <property type="match status" value="3"/>
</dbReference>
<protein>
    <submittedName>
        <fullName evidence="1">Uncharacterized protein</fullName>
    </submittedName>
</protein>
<sequence length="656" mass="72530">MEDVNGTIVFTTVDRPFYGFDIFSVEVPPTLDAVNKWTEKRLTDGRSVNFNGHFVDESRTLAYVSERTGAPRVYLNRPVRPEPEPIPTPSEALFTDRPTVKDGQLYYVSTHEPPEQVFKSWSAVYSTRIDSGETTRLTPVGEVDFSPAISQSGKLVAVASYGSRPWSGDFHELSTEIVVFPASDPGRRVSVCGRGGWPSWAADSTVFFHRVADDGWWSVFCLDLTEDLVVSGDGPRRITPPGLHAFTPAASHDGRRIAVATRRPGSEFRQIEIFDIETEAFVEVTKRINPKFNHYNPFFSPESGHIGYHRFRGESATGDLTIPYLEPVKSPIAGLRMLRLNGSFPSFTRDGDLIACNHNFDPINGGVYVIRSDGSKRWRLLKNRIAFYTSYSPTERGVIYTSVGPIFEAPKTTVQIARITFNPTDLKDDQEEVQADVKILTSESSGNNAFPCCSPDGKWLVFRSGRSGHKNLYIIDAVNGESDGGGSGIRRLTYGECIDTMPNWSPDGSLIGFSSNRHNPANPNTFGIYVISPDGTGLRRVHVAGPEEADLERINHVCFSPDSKWLVFTANLGSVSAEPVSLPNHFQPYGDLFVVKLDGTGLRRITCNAYENGTPMWHSVIGEPDIGSLSLGDDADGVGEKLRGQFQEPLWITCDI</sequence>
<organism evidence="1 2">
    <name type="scientific">Acorus calamus</name>
    <name type="common">Sweet flag</name>
    <dbReference type="NCBI Taxonomy" id="4465"/>
    <lineage>
        <taxon>Eukaryota</taxon>
        <taxon>Viridiplantae</taxon>
        <taxon>Streptophyta</taxon>
        <taxon>Embryophyta</taxon>
        <taxon>Tracheophyta</taxon>
        <taxon>Spermatophyta</taxon>
        <taxon>Magnoliopsida</taxon>
        <taxon>Liliopsida</taxon>
        <taxon>Acoraceae</taxon>
        <taxon>Acorus</taxon>
    </lineage>
</organism>
<proteinExistence type="predicted"/>
<dbReference type="Proteomes" id="UP001180020">
    <property type="component" value="Unassembled WGS sequence"/>
</dbReference>
<dbReference type="PANTHER" id="PTHR32161:SF9">
    <property type="entry name" value="TOLB PROTEIN-LIKE PROTEIN"/>
    <property type="match status" value="1"/>
</dbReference>
<reference evidence="1" key="2">
    <citation type="submission" date="2023-06" db="EMBL/GenBank/DDBJ databases">
        <authorList>
            <person name="Ma L."/>
            <person name="Liu K.-W."/>
            <person name="Li Z."/>
            <person name="Hsiao Y.-Y."/>
            <person name="Qi Y."/>
            <person name="Fu T."/>
            <person name="Tang G."/>
            <person name="Zhang D."/>
            <person name="Sun W.-H."/>
            <person name="Liu D.-K."/>
            <person name="Li Y."/>
            <person name="Chen G.-Z."/>
            <person name="Liu X.-D."/>
            <person name="Liao X.-Y."/>
            <person name="Jiang Y.-T."/>
            <person name="Yu X."/>
            <person name="Hao Y."/>
            <person name="Huang J."/>
            <person name="Zhao X.-W."/>
            <person name="Ke S."/>
            <person name="Chen Y.-Y."/>
            <person name="Wu W.-L."/>
            <person name="Hsu J.-L."/>
            <person name="Lin Y.-F."/>
            <person name="Huang M.-D."/>
            <person name="Li C.-Y."/>
            <person name="Huang L."/>
            <person name="Wang Z.-W."/>
            <person name="Zhao X."/>
            <person name="Zhong W.-Y."/>
            <person name="Peng D.-H."/>
            <person name="Ahmad S."/>
            <person name="Lan S."/>
            <person name="Zhang J.-S."/>
            <person name="Tsai W.-C."/>
            <person name="Van De Peer Y."/>
            <person name="Liu Z.-J."/>
        </authorList>
    </citation>
    <scope>NUCLEOTIDE SEQUENCE</scope>
    <source>
        <strain evidence="1">CP</strain>
        <tissue evidence="1">Leaves</tissue>
    </source>
</reference>
<dbReference type="Pfam" id="PF07676">
    <property type="entry name" value="PD40"/>
    <property type="match status" value="2"/>
</dbReference>